<reference evidence="1 2" key="1">
    <citation type="submission" date="2020-03" db="EMBL/GenBank/DDBJ databases">
        <title>Genomic Encyclopedia of Type Strains, Phase IV (KMG-IV): sequencing the most valuable type-strain genomes for metagenomic binning, comparative biology and taxonomic classification.</title>
        <authorList>
            <person name="Goeker M."/>
        </authorList>
    </citation>
    <scope>NUCLEOTIDE SEQUENCE [LARGE SCALE GENOMIC DNA]</scope>
    <source>
        <strain evidence="1 2">DSM 29762</strain>
    </source>
</reference>
<dbReference type="EMBL" id="JAATJJ010000003">
    <property type="protein sequence ID" value="NJB72862.1"/>
    <property type="molecule type" value="Genomic_DNA"/>
</dbReference>
<protein>
    <submittedName>
        <fullName evidence="1">PKD repeat protein</fullName>
    </submittedName>
</protein>
<gene>
    <name evidence="1" type="ORF">GGR42_003360</name>
</gene>
<dbReference type="SUPFAM" id="SSF49299">
    <property type="entry name" value="PKD domain"/>
    <property type="match status" value="1"/>
</dbReference>
<dbReference type="CDD" id="cd00146">
    <property type="entry name" value="PKD"/>
    <property type="match status" value="1"/>
</dbReference>
<evidence type="ECO:0000313" key="2">
    <source>
        <dbReference type="Proteomes" id="UP000590442"/>
    </source>
</evidence>
<dbReference type="InterPro" id="IPR013783">
    <property type="entry name" value="Ig-like_fold"/>
</dbReference>
<comment type="caution">
    <text evidence="1">The sequence shown here is derived from an EMBL/GenBank/DDBJ whole genome shotgun (WGS) entry which is preliminary data.</text>
</comment>
<name>A0A846R1M3_9FLAO</name>
<dbReference type="Proteomes" id="UP000590442">
    <property type="component" value="Unassembled WGS sequence"/>
</dbReference>
<dbReference type="InterPro" id="IPR035986">
    <property type="entry name" value="PKD_dom_sf"/>
</dbReference>
<dbReference type="RefSeq" id="WP_167966470.1">
    <property type="nucleotide sequence ID" value="NZ_JAATJJ010000003.1"/>
</dbReference>
<dbReference type="PROSITE" id="PS51257">
    <property type="entry name" value="PROKAR_LIPOPROTEIN"/>
    <property type="match status" value="1"/>
</dbReference>
<accession>A0A846R1M3</accession>
<proteinExistence type="predicted"/>
<dbReference type="AlphaFoldDB" id="A0A846R1M3"/>
<sequence length="482" mass="53413">MKKIYAVCLGIFLLYSCSKGDTIPETGDPDTESETDPKTDPKIALKACFTVNQTNFEVGESLIITSCSEGTIKSYHYDMGNGNVSLKENPEFVLEEEGDFSILLTITDEEEKTDTFSKSISVSQPVEANYIFPDIAMGFKGFPLETGLTPDNKIYYMELTEDLLGVGGSKFNYRELDESYNISTSQYILDKQFNTQSAFVNFLANGNVNIHLSRTLPDFYGTHEITFDNAWSFINGLNSSSKHSYGYVPDGADFLYFGTQVEDGIYKTAVERRNGNGDAYEIHLNNFGSADAFIGDMIKTSTGFAAFGGVFTKNATAPQVTGYRPLLVFFDTVFNVTSHVVFENSVLDTKITSINDLNGNYHLVEMSNGNIAMYGNGELTITNSSGTMISSSYFEETTNNQAMISLGASFIISTNNFLRKFDADGNQTKELKYNGNYLPEFVQKDGQLFFIAGFDVTENNIDLVKLFYASMGNDLNLVNLND</sequence>
<keyword evidence="2" id="KW-1185">Reference proteome</keyword>
<evidence type="ECO:0000313" key="1">
    <source>
        <dbReference type="EMBL" id="NJB72862.1"/>
    </source>
</evidence>
<dbReference type="Gene3D" id="2.60.40.10">
    <property type="entry name" value="Immunoglobulins"/>
    <property type="match status" value="1"/>
</dbReference>
<organism evidence="1 2">
    <name type="scientific">Saonia flava</name>
    <dbReference type="NCBI Taxonomy" id="523696"/>
    <lineage>
        <taxon>Bacteria</taxon>
        <taxon>Pseudomonadati</taxon>
        <taxon>Bacteroidota</taxon>
        <taxon>Flavobacteriia</taxon>
        <taxon>Flavobacteriales</taxon>
        <taxon>Flavobacteriaceae</taxon>
        <taxon>Saonia</taxon>
    </lineage>
</organism>